<sequence>MGLTDAGGHRPSGSDAENRPGWGRPAEHAGSGWAVVDVETSGFRPGQARIVSIAALALGDDGNVEQSLYSLLNPGVDPGPTHVHGLTADMLEGQPTFGDIVDHLVELLDGRTLVAHNVGFDYSFLAAEAELVNRELPTDTVMCTVELARRLDLGTENLRLETLAAHWGISQIRPHDALDDALVLAQILKPVLVRARERKVWLPVHPVSRRRWPNGVVTHDELRPLKAVASRLPCPYLNPGRYVAGRPLVQGMRIALSAEVERTHEELIERILHAGLAYTETVDTETSLVLCNDAQPAQGKGYHARELGVPLTSDAEFMRAIDGVVGGTGIEDFSDTTLAGDQFALF</sequence>
<dbReference type="NCBIfam" id="NF004719">
    <property type="entry name" value="PRK06063.1"/>
    <property type="match status" value="1"/>
</dbReference>
<dbReference type="Gene3D" id="3.40.50.10190">
    <property type="entry name" value="BRCT domain"/>
    <property type="match status" value="1"/>
</dbReference>
<dbReference type="GO" id="GO:0005829">
    <property type="term" value="C:cytosol"/>
    <property type="evidence" value="ECO:0007669"/>
    <property type="project" value="TreeGrafter"/>
</dbReference>
<feature type="domain" description="Exonuclease" evidence="5">
    <location>
        <begin position="32"/>
        <end position="197"/>
    </location>
</feature>
<dbReference type="EMBL" id="LQIR01000028">
    <property type="protein sequence ID" value="KUI13505.1"/>
    <property type="molecule type" value="Genomic_DNA"/>
</dbReference>
<feature type="region of interest" description="Disordered" evidence="4">
    <location>
        <begin position="1"/>
        <end position="29"/>
    </location>
</feature>
<dbReference type="RefSeq" id="WP_064397854.1">
    <property type="nucleotide sequence ID" value="NZ_LQIR01000028.1"/>
</dbReference>
<dbReference type="InterPro" id="IPR006054">
    <property type="entry name" value="DnaQ"/>
</dbReference>
<accession>A0A101A4U8</accession>
<comment type="caution">
    <text evidence="6">The sequence shown here is derived from an EMBL/GenBank/DDBJ whole genome shotgun (WGS) entry which is preliminary data.</text>
</comment>
<dbReference type="InterPro" id="IPR013520">
    <property type="entry name" value="Ribonucl_H"/>
</dbReference>
<gene>
    <name evidence="6" type="ORF">AU192_05190</name>
</gene>
<dbReference type="GO" id="GO:0003887">
    <property type="term" value="F:DNA-directed DNA polymerase activity"/>
    <property type="evidence" value="ECO:0007669"/>
    <property type="project" value="InterPro"/>
</dbReference>
<dbReference type="Proteomes" id="UP000053707">
    <property type="component" value="Unassembled WGS sequence"/>
</dbReference>
<dbReference type="GO" id="GO:0008408">
    <property type="term" value="F:3'-5' exonuclease activity"/>
    <property type="evidence" value="ECO:0007669"/>
    <property type="project" value="TreeGrafter"/>
</dbReference>
<dbReference type="Gene3D" id="3.30.420.10">
    <property type="entry name" value="Ribonuclease H-like superfamily/Ribonuclease H"/>
    <property type="match status" value="1"/>
</dbReference>
<evidence type="ECO:0000256" key="3">
    <source>
        <dbReference type="ARBA" id="ARBA00022839"/>
    </source>
</evidence>
<evidence type="ECO:0000259" key="5">
    <source>
        <dbReference type="SMART" id="SM00479"/>
    </source>
</evidence>
<dbReference type="GO" id="GO:0006260">
    <property type="term" value="P:DNA replication"/>
    <property type="evidence" value="ECO:0007669"/>
    <property type="project" value="InterPro"/>
</dbReference>
<evidence type="ECO:0000256" key="1">
    <source>
        <dbReference type="ARBA" id="ARBA00022722"/>
    </source>
</evidence>
<evidence type="ECO:0000256" key="4">
    <source>
        <dbReference type="SAM" id="MobiDB-lite"/>
    </source>
</evidence>
<keyword evidence="1" id="KW-0540">Nuclease</keyword>
<dbReference type="Pfam" id="PF00929">
    <property type="entry name" value="RNase_T"/>
    <property type="match status" value="1"/>
</dbReference>
<dbReference type="CDD" id="cd06127">
    <property type="entry name" value="DEDDh"/>
    <property type="match status" value="1"/>
</dbReference>
<dbReference type="SMART" id="SM00479">
    <property type="entry name" value="EXOIII"/>
    <property type="match status" value="1"/>
</dbReference>
<dbReference type="InterPro" id="IPR036420">
    <property type="entry name" value="BRCT_dom_sf"/>
</dbReference>
<keyword evidence="7" id="KW-1185">Reference proteome</keyword>
<dbReference type="InterPro" id="IPR012337">
    <property type="entry name" value="RNaseH-like_sf"/>
</dbReference>
<dbReference type="PANTHER" id="PTHR30231">
    <property type="entry name" value="DNA POLYMERASE III SUBUNIT EPSILON"/>
    <property type="match status" value="1"/>
</dbReference>
<dbReference type="GO" id="GO:0003677">
    <property type="term" value="F:DNA binding"/>
    <property type="evidence" value="ECO:0007669"/>
    <property type="project" value="InterPro"/>
</dbReference>
<dbReference type="SUPFAM" id="SSF53098">
    <property type="entry name" value="Ribonuclease H-like"/>
    <property type="match status" value="1"/>
</dbReference>
<dbReference type="AlphaFoldDB" id="A0A101A4U8"/>
<proteinExistence type="predicted"/>
<dbReference type="NCBIfam" id="TIGR00573">
    <property type="entry name" value="dnaq"/>
    <property type="match status" value="1"/>
</dbReference>
<keyword evidence="2" id="KW-0378">Hydrolase</keyword>
<dbReference type="FunFam" id="3.30.420.10:FF:000045">
    <property type="entry name" value="3'-5' exonuclease DinG"/>
    <property type="match status" value="1"/>
</dbReference>
<name>A0A101A4U8_9MYCO</name>
<reference evidence="6 7" key="1">
    <citation type="submission" date="2016-01" db="EMBL/GenBank/DDBJ databases">
        <authorList>
            <consortium name="TB Trials Study Group"/>
            <person name="Sutton G."/>
            <person name="Brinkac L."/>
            <person name="Sanka R."/>
            <person name="Adams M."/>
            <person name="Lau E.L."/>
            <person name="Macaden R."/>
            <person name="Grewal H.M.S."/>
        </authorList>
    </citation>
    <scope>NUCLEOTIDE SEQUENCE [LARGE SCALE GENOMIC DNA]</scope>
    <source>
        <strain evidence="6 7">IS-1744</strain>
    </source>
</reference>
<evidence type="ECO:0000313" key="6">
    <source>
        <dbReference type="EMBL" id="KUI13505.1"/>
    </source>
</evidence>
<organism evidence="6 7">
    <name type="scientific">Mycobacterium lehmannii</name>
    <dbReference type="NCBI Taxonomy" id="2048550"/>
    <lineage>
        <taxon>Bacteria</taxon>
        <taxon>Bacillati</taxon>
        <taxon>Actinomycetota</taxon>
        <taxon>Actinomycetes</taxon>
        <taxon>Mycobacteriales</taxon>
        <taxon>Mycobacteriaceae</taxon>
        <taxon>Mycobacterium</taxon>
    </lineage>
</organism>
<dbReference type="InterPro" id="IPR036397">
    <property type="entry name" value="RNaseH_sf"/>
</dbReference>
<evidence type="ECO:0000256" key="2">
    <source>
        <dbReference type="ARBA" id="ARBA00022801"/>
    </source>
</evidence>
<protein>
    <submittedName>
        <fullName evidence="6">DNA polymerase III subunit epsilon</fullName>
    </submittedName>
</protein>
<dbReference type="PANTHER" id="PTHR30231:SF4">
    <property type="entry name" value="PROTEIN NEN2"/>
    <property type="match status" value="1"/>
</dbReference>
<evidence type="ECO:0000313" key="7">
    <source>
        <dbReference type="Proteomes" id="UP000053707"/>
    </source>
</evidence>
<keyword evidence="3" id="KW-0269">Exonuclease</keyword>